<evidence type="ECO:0000313" key="1">
    <source>
        <dbReference type="EMBL" id="EPS45162.1"/>
    </source>
</evidence>
<organism evidence="1 2">
    <name type="scientific">Dactylellina haptotyla (strain CBS 200.50)</name>
    <name type="common">Nematode-trapping fungus</name>
    <name type="synonym">Monacrosporium haptotylum</name>
    <dbReference type="NCBI Taxonomy" id="1284197"/>
    <lineage>
        <taxon>Eukaryota</taxon>
        <taxon>Fungi</taxon>
        <taxon>Dikarya</taxon>
        <taxon>Ascomycota</taxon>
        <taxon>Pezizomycotina</taxon>
        <taxon>Orbiliomycetes</taxon>
        <taxon>Orbiliales</taxon>
        <taxon>Orbiliaceae</taxon>
        <taxon>Dactylellina</taxon>
    </lineage>
</organism>
<name>S8CBS7_DACHA</name>
<dbReference type="Gene3D" id="3.90.550.20">
    <property type="match status" value="1"/>
</dbReference>
<comment type="caution">
    <text evidence="1">The sequence shown here is derived from an EMBL/GenBank/DDBJ whole genome shotgun (WGS) entry which is preliminary data.</text>
</comment>
<evidence type="ECO:0008006" key="3">
    <source>
        <dbReference type="Google" id="ProtNLM"/>
    </source>
</evidence>
<dbReference type="AlphaFoldDB" id="S8CBS7"/>
<evidence type="ECO:0000313" key="2">
    <source>
        <dbReference type="Proteomes" id="UP000015100"/>
    </source>
</evidence>
<dbReference type="InterPro" id="IPR029044">
    <property type="entry name" value="Nucleotide-diphossugar_trans"/>
</dbReference>
<accession>S8CBS7</accession>
<gene>
    <name evidence="1" type="ORF">H072_834</name>
</gene>
<dbReference type="SUPFAM" id="SSF53448">
    <property type="entry name" value="Nucleotide-diphospho-sugar transferases"/>
    <property type="match status" value="1"/>
</dbReference>
<proteinExistence type="predicted"/>
<keyword evidence="2" id="KW-1185">Reference proteome</keyword>
<dbReference type="OMA" id="VPWMYGT"/>
<dbReference type="HOGENOM" id="CLU_061936_0_0_1"/>
<reference evidence="1 2" key="1">
    <citation type="journal article" date="2013" name="PLoS Genet.">
        <title>Genomic mechanisms accounting for the adaptation to parasitism in nematode-trapping fungi.</title>
        <authorList>
            <person name="Meerupati T."/>
            <person name="Andersson K.M."/>
            <person name="Friman E."/>
            <person name="Kumar D."/>
            <person name="Tunlid A."/>
            <person name="Ahren D."/>
        </authorList>
    </citation>
    <scope>NUCLEOTIDE SEQUENCE [LARGE SCALE GENOMIC DNA]</scope>
    <source>
        <strain evidence="1 2">CBS 200.50</strain>
    </source>
</reference>
<dbReference type="EMBL" id="AQGS01000021">
    <property type="protein sequence ID" value="EPS45162.1"/>
    <property type="molecule type" value="Genomic_DNA"/>
</dbReference>
<dbReference type="eggNOG" id="ENOG502RHHQ">
    <property type="taxonomic scope" value="Eukaryota"/>
</dbReference>
<dbReference type="Proteomes" id="UP000015100">
    <property type="component" value="Unassembled WGS sequence"/>
</dbReference>
<sequence length="271" mass="30509">MASKLMIPEEFKSQIHYVDSLDSRSDGEIINSLNSHNPAISEKNIWAYWHAGLTAMPGWCQRNVANWARLCGSSWNIHVLNSVRGLFAGSMSVPTLQHGGVYMDVGIILIRPLDHICWKQLENPVSPYQISIPWMYGSVSAGHFVASRKGDPFIKAWHDLFTHLWKGRTNHLGIGMDPLVAFCQTRDLGFSESKKRGFAWKFKVDAFTVMQYIGQVISWLRLCMIDGGGEETDLAQYAKDHIQWYDVLGENFGAETVIGFVGQPLFDALSN</sequence>
<protein>
    <recommendedName>
        <fullName evidence="3">Capsule polysaccharide biosynthesis protein</fullName>
    </recommendedName>
</protein>
<dbReference type="OrthoDB" id="409543at2759"/>
<reference evidence="2" key="2">
    <citation type="submission" date="2013-04" db="EMBL/GenBank/DDBJ databases">
        <title>Genomic mechanisms accounting for the adaptation to parasitism in nematode-trapping fungi.</title>
        <authorList>
            <person name="Ahren D.G."/>
        </authorList>
    </citation>
    <scope>NUCLEOTIDE SEQUENCE [LARGE SCALE GENOMIC DNA]</scope>
    <source>
        <strain evidence="2">CBS 200.50</strain>
    </source>
</reference>